<protein>
    <submittedName>
        <fullName evidence="1">Uncharacterized protein</fullName>
    </submittedName>
</protein>
<dbReference type="AlphaFoldDB" id="A0AAD1S358"/>
<reference evidence="1" key="1">
    <citation type="submission" date="2022-03" db="EMBL/GenBank/DDBJ databases">
        <authorList>
            <person name="Alioto T."/>
            <person name="Alioto T."/>
            <person name="Gomez Garrido J."/>
        </authorList>
    </citation>
    <scope>NUCLEOTIDE SEQUENCE</scope>
</reference>
<gene>
    <name evidence="1" type="ORF">PECUL_23A041713</name>
</gene>
<dbReference type="Proteomes" id="UP001295444">
    <property type="component" value="Chromosome 04"/>
</dbReference>
<evidence type="ECO:0000313" key="1">
    <source>
        <dbReference type="EMBL" id="CAH2285710.1"/>
    </source>
</evidence>
<evidence type="ECO:0000313" key="2">
    <source>
        <dbReference type="Proteomes" id="UP001295444"/>
    </source>
</evidence>
<name>A0AAD1S358_PELCU</name>
<organism evidence="1 2">
    <name type="scientific">Pelobates cultripes</name>
    <name type="common">Western spadefoot toad</name>
    <dbReference type="NCBI Taxonomy" id="61616"/>
    <lineage>
        <taxon>Eukaryota</taxon>
        <taxon>Metazoa</taxon>
        <taxon>Chordata</taxon>
        <taxon>Craniata</taxon>
        <taxon>Vertebrata</taxon>
        <taxon>Euteleostomi</taxon>
        <taxon>Amphibia</taxon>
        <taxon>Batrachia</taxon>
        <taxon>Anura</taxon>
        <taxon>Pelobatoidea</taxon>
        <taxon>Pelobatidae</taxon>
        <taxon>Pelobates</taxon>
    </lineage>
</organism>
<keyword evidence="2" id="KW-1185">Reference proteome</keyword>
<accession>A0AAD1S358</accession>
<proteinExistence type="predicted"/>
<dbReference type="EMBL" id="OW240915">
    <property type="protein sequence ID" value="CAH2285710.1"/>
    <property type="molecule type" value="Genomic_DNA"/>
</dbReference>
<sequence>MPFLGDQTSEEWVSVPETLDATEVWLDDLYRSLRWHAYHLYPLLVKYKCSKGGEYDGPGLLWEAFETSLGFRESDSACFWSIQTERADTWDLTEMTAIQPDLSFLAN</sequence>